<organism evidence="2 3">
    <name type="scientific">Uncinula necator</name>
    <name type="common">Grape powdery mildew</name>
    <dbReference type="NCBI Taxonomy" id="52586"/>
    <lineage>
        <taxon>Eukaryota</taxon>
        <taxon>Fungi</taxon>
        <taxon>Dikarya</taxon>
        <taxon>Ascomycota</taxon>
        <taxon>Pezizomycotina</taxon>
        <taxon>Leotiomycetes</taxon>
        <taxon>Erysiphales</taxon>
        <taxon>Erysiphaceae</taxon>
        <taxon>Erysiphe</taxon>
    </lineage>
</organism>
<name>A0A0B1P3Z7_UNCNE</name>
<accession>A0A0B1P3Z7</accession>
<protein>
    <submittedName>
        <fullName evidence="2">Putative eka-like protein</fullName>
    </submittedName>
</protein>
<evidence type="ECO:0000313" key="2">
    <source>
        <dbReference type="EMBL" id="KHJ32065.1"/>
    </source>
</evidence>
<evidence type="ECO:0000313" key="3">
    <source>
        <dbReference type="Proteomes" id="UP000030854"/>
    </source>
</evidence>
<proteinExistence type="predicted"/>
<dbReference type="EMBL" id="JNVN01002367">
    <property type="protein sequence ID" value="KHJ32065.1"/>
    <property type="molecule type" value="Genomic_DNA"/>
</dbReference>
<feature type="region of interest" description="Disordered" evidence="1">
    <location>
        <begin position="1"/>
        <end position="31"/>
    </location>
</feature>
<gene>
    <name evidence="2" type="ORF">EV44_g3987</name>
</gene>
<reference evidence="2 3" key="1">
    <citation type="journal article" date="2014" name="BMC Genomics">
        <title>Adaptive genomic structural variation in the grape powdery mildew pathogen, Erysiphe necator.</title>
        <authorList>
            <person name="Jones L."/>
            <person name="Riaz S."/>
            <person name="Morales-Cruz A."/>
            <person name="Amrine K.C."/>
            <person name="McGuire B."/>
            <person name="Gubler W.D."/>
            <person name="Walker M.A."/>
            <person name="Cantu D."/>
        </authorList>
    </citation>
    <scope>NUCLEOTIDE SEQUENCE [LARGE SCALE GENOMIC DNA]</scope>
    <source>
        <strain evidence="3">c</strain>
    </source>
</reference>
<comment type="caution">
    <text evidence="2">The sequence shown here is derived from an EMBL/GenBank/DDBJ whole genome shotgun (WGS) entry which is preliminary data.</text>
</comment>
<sequence length="143" mass="15774">MAIAKFTAVDSSPSPPQIPTHTRPTKGDGTVKEKSFVKKAVMALPQKPTGVVLNKEVPKETSNLLENTWATVILSGKTKINPTGRQLLRPANKVKSNSSVSQTMAITDKRLFVRLPQEHEWRKLSPAGIREVIVKNYTSHPHS</sequence>
<dbReference type="Proteomes" id="UP000030854">
    <property type="component" value="Unassembled WGS sequence"/>
</dbReference>
<evidence type="ECO:0000256" key="1">
    <source>
        <dbReference type="SAM" id="MobiDB-lite"/>
    </source>
</evidence>
<dbReference type="HOGENOM" id="CLU_018153_3_1_1"/>
<keyword evidence="3" id="KW-1185">Reference proteome</keyword>
<dbReference type="AlphaFoldDB" id="A0A0B1P3Z7"/>